<dbReference type="Gene3D" id="1.20.850.10">
    <property type="entry name" value="Hydroxylamine Oxidoreductase, Chain A, domain 2"/>
    <property type="match status" value="1"/>
</dbReference>
<evidence type="ECO:0000256" key="1">
    <source>
        <dbReference type="ARBA" id="ARBA00022729"/>
    </source>
</evidence>
<sequence>MQSRNKTQPPYFIQTFIFMLATLLTFPVYAVKVTLDPANWGLAQGKSCISCHQKSSAGLTHQWQQSAHAQAKVNCFDCHQADAGDADAFEHEGEVIATIVSPKDCGRCHQTETQEATASTHNKALLHLEQKFPKLAQKNDGQGLKQAGCTDCHGTRVTVKADGTIAPDSWPNTGIGRINPDGSIGSCSACHGRHSFSKAQARDPQACAWCHSGSESPDTESYASSKHGMLYQSHRADMNLDSEQWVTGKDYAAAPTCVTCHMSAAPGIKSSHDVGMRSAWELSTPISEKQSLVIFADGDRREVAESEPAPKRGAALAKVDGSMAKVKAVASPKRRRQIMSKVCIECHSKGFTQGFMRNFDNFVKHYNEKYAKPAAAIMQDLYAQGKLTPEKLDEPLEQHYWQLWHDDGIRARHGAAMASPTQAWTEGMHRVAKRFNGDWTTQLKALVGEQEALRLLQKYTGETDAAKDAIEDAIGAETAENTQNTGK</sequence>
<keyword evidence="3" id="KW-1185">Reference proteome</keyword>
<dbReference type="GO" id="GO:0016491">
    <property type="term" value="F:oxidoreductase activity"/>
    <property type="evidence" value="ECO:0007669"/>
    <property type="project" value="UniProtKB-KW"/>
</dbReference>
<dbReference type="InterPro" id="IPR036280">
    <property type="entry name" value="Multihaem_cyt_sf"/>
</dbReference>
<dbReference type="InterPro" id="IPR051829">
    <property type="entry name" value="Multiheme_Cytochr_ET"/>
</dbReference>
<dbReference type="Pfam" id="PF13447">
    <property type="entry name" value="Multi-haem_cyto"/>
    <property type="match status" value="2"/>
</dbReference>
<dbReference type="RefSeq" id="WP_286019596.1">
    <property type="nucleotide sequence ID" value="NZ_FMSV02000557.1"/>
</dbReference>
<keyword evidence="1" id="KW-0732">Signal</keyword>
<proteinExistence type="predicted"/>
<dbReference type="Gene3D" id="1.10.780.10">
    <property type="entry name" value="Hydroxylamine Oxidoreductase, Chain A, domain 1"/>
    <property type="match status" value="1"/>
</dbReference>
<evidence type="ECO:0000313" key="2">
    <source>
        <dbReference type="EMBL" id="SEH08946.1"/>
    </source>
</evidence>
<dbReference type="EMBL" id="FMSV02000557">
    <property type="protein sequence ID" value="SEH08946.1"/>
    <property type="molecule type" value="Genomic_DNA"/>
</dbReference>
<dbReference type="Proteomes" id="UP000236724">
    <property type="component" value="Unassembled WGS sequence"/>
</dbReference>
<organism evidence="2 3">
    <name type="scientific">Candidatus Venteria ishoeyi</name>
    <dbReference type="NCBI Taxonomy" id="1899563"/>
    <lineage>
        <taxon>Bacteria</taxon>
        <taxon>Pseudomonadati</taxon>
        <taxon>Pseudomonadota</taxon>
        <taxon>Gammaproteobacteria</taxon>
        <taxon>Thiotrichales</taxon>
        <taxon>Thiotrichaceae</taxon>
        <taxon>Venteria</taxon>
    </lineage>
</organism>
<gene>
    <name evidence="2" type="primary">hao1</name>
    <name evidence="2" type="ORF">MBHS_04839</name>
</gene>
<name>A0A1H6FIK0_9GAMM</name>
<accession>A0A1H6FIK0</accession>
<dbReference type="EC" id="1.7.2.6" evidence="2"/>
<protein>
    <submittedName>
        <fullName evidence="2">Hydroxylamine oxidoreductase</fullName>
        <ecNumber evidence="2">1.7.2.6</ecNumber>
    </submittedName>
</protein>
<dbReference type="PANTHER" id="PTHR35038">
    <property type="entry name" value="DISSIMILATORY SULFITE REDUCTASE SIRA"/>
    <property type="match status" value="1"/>
</dbReference>
<evidence type="ECO:0000313" key="3">
    <source>
        <dbReference type="Proteomes" id="UP000236724"/>
    </source>
</evidence>
<dbReference type="SUPFAM" id="SSF48695">
    <property type="entry name" value="Multiheme cytochromes"/>
    <property type="match status" value="1"/>
</dbReference>
<reference evidence="2 3" key="1">
    <citation type="submission" date="2016-10" db="EMBL/GenBank/DDBJ databases">
        <authorList>
            <person name="de Groot N.N."/>
        </authorList>
    </citation>
    <scope>NUCLEOTIDE SEQUENCE [LARGE SCALE GENOMIC DNA]</scope>
    <source>
        <strain evidence="2">MBHS1</strain>
    </source>
</reference>
<keyword evidence="2" id="KW-0560">Oxidoreductase</keyword>
<dbReference type="AlphaFoldDB" id="A0A1H6FIK0"/>